<keyword evidence="3" id="KW-0732">Signal</keyword>
<dbReference type="Proteomes" id="UP000054481">
    <property type="component" value="Unassembled WGS sequence"/>
</dbReference>
<proteinExistence type="predicted"/>
<feature type="domain" description="Tyrosinase copper-binding" evidence="4">
    <location>
        <begin position="288"/>
        <end position="299"/>
    </location>
</feature>
<dbReference type="Gene3D" id="1.10.1280.10">
    <property type="entry name" value="Di-copper center containing domain from catechol oxidase"/>
    <property type="match status" value="1"/>
</dbReference>
<dbReference type="PANTHER" id="PTHR11474">
    <property type="entry name" value="TYROSINASE FAMILY MEMBER"/>
    <property type="match status" value="1"/>
</dbReference>
<feature type="chain" id="PRO_5002526509" description="Tyrosinase copper-binding domain-containing protein" evidence="3">
    <location>
        <begin position="22"/>
        <end position="657"/>
    </location>
</feature>
<dbReference type="OrthoDB" id="6132182at2759"/>
<feature type="region of interest" description="Disordered" evidence="2">
    <location>
        <begin position="377"/>
        <end position="411"/>
    </location>
</feature>
<keyword evidence="1" id="KW-0479">Metal-binding</keyword>
<dbReference type="AlphaFoldDB" id="A0A0F7ZRN8"/>
<dbReference type="InterPro" id="IPR050316">
    <property type="entry name" value="Tyrosinase/Hemocyanin"/>
</dbReference>
<dbReference type="PROSITE" id="PS00498">
    <property type="entry name" value="TYROSINASE_2"/>
    <property type="match status" value="1"/>
</dbReference>
<dbReference type="EMBL" id="KQ030664">
    <property type="protein sequence ID" value="KJZ69938.1"/>
    <property type="molecule type" value="Genomic_DNA"/>
</dbReference>
<dbReference type="InterPro" id="IPR002227">
    <property type="entry name" value="Tyrosinase_Cu-bd"/>
</dbReference>
<evidence type="ECO:0000256" key="1">
    <source>
        <dbReference type="ARBA" id="ARBA00022723"/>
    </source>
</evidence>
<dbReference type="PRINTS" id="PR00092">
    <property type="entry name" value="TYROSINASE"/>
</dbReference>
<dbReference type="SUPFAM" id="SSF48056">
    <property type="entry name" value="Di-copper centre-containing domain"/>
    <property type="match status" value="1"/>
</dbReference>
<evidence type="ECO:0000313" key="6">
    <source>
        <dbReference type="Proteomes" id="UP000054481"/>
    </source>
</evidence>
<gene>
    <name evidence="5" type="ORF">HIM_10676</name>
</gene>
<dbReference type="GO" id="GO:0046872">
    <property type="term" value="F:metal ion binding"/>
    <property type="evidence" value="ECO:0007669"/>
    <property type="project" value="UniProtKB-KW"/>
</dbReference>
<name>A0A0F7ZRN8_9HYPO</name>
<evidence type="ECO:0000256" key="2">
    <source>
        <dbReference type="SAM" id="MobiDB-lite"/>
    </source>
</evidence>
<keyword evidence="6" id="KW-1185">Reference proteome</keyword>
<reference evidence="5 6" key="1">
    <citation type="journal article" date="2014" name="Genome Biol. Evol.">
        <title>Comparative genomics and transcriptomics analyses reveal divergent lifestyle features of nematode endoparasitic fungus Hirsutella minnesotensis.</title>
        <authorList>
            <person name="Lai Y."/>
            <person name="Liu K."/>
            <person name="Zhang X."/>
            <person name="Zhang X."/>
            <person name="Li K."/>
            <person name="Wang N."/>
            <person name="Shu C."/>
            <person name="Wu Y."/>
            <person name="Wang C."/>
            <person name="Bushley K.E."/>
            <person name="Xiang M."/>
            <person name="Liu X."/>
        </authorList>
    </citation>
    <scope>NUCLEOTIDE SEQUENCE [LARGE SCALE GENOMIC DNA]</scope>
    <source>
        <strain evidence="5 6">3608</strain>
    </source>
</reference>
<dbReference type="InterPro" id="IPR008922">
    <property type="entry name" value="Di-copper_centre_dom_sf"/>
</dbReference>
<feature type="region of interest" description="Disordered" evidence="2">
    <location>
        <begin position="573"/>
        <end position="657"/>
    </location>
</feature>
<protein>
    <recommendedName>
        <fullName evidence="4">Tyrosinase copper-binding domain-containing protein</fullName>
    </recommendedName>
</protein>
<evidence type="ECO:0000256" key="3">
    <source>
        <dbReference type="SAM" id="SignalP"/>
    </source>
</evidence>
<dbReference type="GO" id="GO:0016491">
    <property type="term" value="F:oxidoreductase activity"/>
    <property type="evidence" value="ECO:0007669"/>
    <property type="project" value="InterPro"/>
</dbReference>
<accession>A0A0F7ZRN8</accession>
<sequence length="657" mass="73105">MLSRLITSSVVLGLLSSVVTADFYPITGIKVQGQNPPPRRNINELQAEAGPQWDLYVQAIAAMQSAKSTDPLSWFQLSSIHGSPPIAWNKTAAGDSRNPGYCAHGEAQFLTWHRPYIVAFEQSLVNNAKEIALRYPTNQRARYVQAAEILRTPFWDWAASPRVPKSTVPSTLTINTAHGRRSVKNPLAGFVYPEDALNGAFGQFNPKPSRRQVTRCPSPKSYPQSANKLLRRDNLRELVYDAFIYSETFEDFSSTAGSGTSIEQTHNLVHNYAACGQTMGDLGYAAYDPLFWLHHTNVDRLYALWQAAHPDKSRLTTTYRGKARFTTQEGSMIGPDSPLSPFYLAGNRPHTSNTVVSTDDLGYTYEGLEQDTERVLNAKRDDSSQATEEPSAPRLGYNKQDKSGLNQQEQQEPQIIISEQIHATYTIFTQQTHQPSPLPQPSSEEYKRRARSKVTNLYAGPAHKKRRIVHRAHVNYRVEELPDRPCVIDVYLCGFFIGTIAALNHPHKGSLSAALPLNEAVEICNKQGIKPENYDSHLSFSIKSASGKNVPLDKVPSLKSQLESLLEIPAEKEGDFPTIRNRQKKHAPVKQYKPPQPKSPPCSYGEESYATACPQQTSSYATPYPQQPSSYGGHRAQPSNDDDDAPSGGYRRSLYGA</sequence>
<dbReference type="Pfam" id="PF00264">
    <property type="entry name" value="Tyrosinase"/>
    <property type="match status" value="1"/>
</dbReference>
<evidence type="ECO:0000259" key="4">
    <source>
        <dbReference type="PROSITE" id="PS00498"/>
    </source>
</evidence>
<evidence type="ECO:0000313" key="5">
    <source>
        <dbReference type="EMBL" id="KJZ69938.1"/>
    </source>
</evidence>
<organism evidence="5 6">
    <name type="scientific">Hirsutella minnesotensis 3608</name>
    <dbReference type="NCBI Taxonomy" id="1043627"/>
    <lineage>
        <taxon>Eukaryota</taxon>
        <taxon>Fungi</taxon>
        <taxon>Dikarya</taxon>
        <taxon>Ascomycota</taxon>
        <taxon>Pezizomycotina</taxon>
        <taxon>Sordariomycetes</taxon>
        <taxon>Hypocreomycetidae</taxon>
        <taxon>Hypocreales</taxon>
        <taxon>Ophiocordycipitaceae</taxon>
        <taxon>Hirsutella</taxon>
    </lineage>
</organism>
<dbReference type="PANTHER" id="PTHR11474:SF131">
    <property type="entry name" value="TYROSINASE COPPER-BINDING DOMAIN-CONTAINING PROTEIN"/>
    <property type="match status" value="1"/>
</dbReference>
<feature type="signal peptide" evidence="3">
    <location>
        <begin position="1"/>
        <end position="21"/>
    </location>
</feature>